<accession>A0ACC1RSF2</accession>
<evidence type="ECO:0000313" key="2">
    <source>
        <dbReference type="Proteomes" id="UP001148662"/>
    </source>
</evidence>
<dbReference type="Proteomes" id="UP001148662">
    <property type="component" value="Unassembled WGS sequence"/>
</dbReference>
<keyword evidence="2" id="KW-1185">Reference proteome</keyword>
<evidence type="ECO:0000313" key="1">
    <source>
        <dbReference type="EMBL" id="KAJ3524988.1"/>
    </source>
</evidence>
<reference evidence="1" key="1">
    <citation type="submission" date="2022-07" db="EMBL/GenBank/DDBJ databases">
        <title>Genome Sequence of Phlebia brevispora.</title>
        <authorList>
            <person name="Buettner E."/>
        </authorList>
    </citation>
    <scope>NUCLEOTIDE SEQUENCE</scope>
    <source>
        <strain evidence="1">MPL23</strain>
    </source>
</reference>
<proteinExistence type="predicted"/>
<organism evidence="1 2">
    <name type="scientific">Phlebia brevispora</name>
    <dbReference type="NCBI Taxonomy" id="194682"/>
    <lineage>
        <taxon>Eukaryota</taxon>
        <taxon>Fungi</taxon>
        <taxon>Dikarya</taxon>
        <taxon>Basidiomycota</taxon>
        <taxon>Agaricomycotina</taxon>
        <taxon>Agaricomycetes</taxon>
        <taxon>Polyporales</taxon>
        <taxon>Meruliaceae</taxon>
        <taxon>Phlebia</taxon>
    </lineage>
</organism>
<name>A0ACC1RSF2_9APHY</name>
<comment type="caution">
    <text evidence="1">The sequence shown here is derived from an EMBL/GenBank/DDBJ whole genome shotgun (WGS) entry which is preliminary data.</text>
</comment>
<gene>
    <name evidence="1" type="ORF">NM688_g8470</name>
</gene>
<dbReference type="EMBL" id="JANHOG010002285">
    <property type="protein sequence ID" value="KAJ3524988.1"/>
    <property type="molecule type" value="Genomic_DNA"/>
</dbReference>
<protein>
    <submittedName>
        <fullName evidence="1">Uncharacterized protein</fullName>
    </submittedName>
</protein>
<sequence length="204" mass="22953">MPTYADIPLETVYLVSLWLEVCSPIASQQPMLMVILARLSYMVGTDILLLLPSRSPKGRQPGFFLCIFSSSLYVNLSLRKNQDIHSRVMFSTIVLMFVLATLHVSVNCHRMIEAYVIHRDASGGPALWMGILSRWSYVFKDALFVSMEILGDATAIYRTFVIWGRDWRPIAISCALFIWRATAHATYTQPSTPTLPCSIRASSA</sequence>